<dbReference type="Gene3D" id="3.30.470.10">
    <property type="match status" value="1"/>
</dbReference>
<evidence type="ECO:0000256" key="1">
    <source>
        <dbReference type="ARBA" id="ARBA00001933"/>
    </source>
</evidence>
<sequence length="271" mass="31602">MDAILKYYLEDGHIEEISNYTVDSKEKGRIIYEVIRVVNGVPLFYEDHLKRLELSFRLMNKPFSYKYDKIKDYLISLIKANKVEVGNIKLTFDIKTDTMKVFSIKHNYPDSDMYNKGVKTILYHGERTNPNAKVVDNNFREKVTEEIIKSNAFEAILVNNNGYITEGSKSNIFMIKDETLYTSPLEEVLPGVTRGRIIALAKKNGVKFEEKNINYKDIKDFDAMFISGTSPKILPIECINEVKMDVKNKLMRDLMQIFDEEINLYIEKFKK</sequence>
<dbReference type="InterPro" id="IPR043132">
    <property type="entry name" value="BCAT-like_C"/>
</dbReference>
<dbReference type="SUPFAM" id="SSF56752">
    <property type="entry name" value="D-aminoacid aminotransferase-like PLP-dependent enzymes"/>
    <property type="match status" value="1"/>
</dbReference>
<dbReference type="Proteomes" id="UP000640335">
    <property type="component" value="Unassembled WGS sequence"/>
</dbReference>
<comment type="caution">
    <text evidence="6">The sequence shown here is derived from an EMBL/GenBank/DDBJ whole genome shotgun (WGS) entry which is preliminary data.</text>
</comment>
<name>A0ABR8Q7H7_9CLOT</name>
<dbReference type="InterPro" id="IPR018300">
    <property type="entry name" value="Aminotrans_IV_CS"/>
</dbReference>
<evidence type="ECO:0000256" key="4">
    <source>
        <dbReference type="RuleBase" id="RU004106"/>
    </source>
</evidence>
<comment type="similarity">
    <text evidence="2 4">Belongs to the class-IV pyridoxal-phosphate-dependent aminotransferase family.</text>
</comment>
<proteinExistence type="inferred from homology"/>
<dbReference type="InterPro" id="IPR036038">
    <property type="entry name" value="Aminotransferase-like"/>
</dbReference>
<dbReference type="PROSITE" id="PS00770">
    <property type="entry name" value="AA_TRANSFER_CLASS_4"/>
    <property type="match status" value="1"/>
</dbReference>
<reference evidence="6 7" key="1">
    <citation type="submission" date="2020-08" db="EMBL/GenBank/DDBJ databases">
        <title>A Genomic Blueprint of the Chicken Gut Microbiome.</title>
        <authorList>
            <person name="Gilroy R."/>
            <person name="Ravi A."/>
            <person name="Getino M."/>
            <person name="Pursley I."/>
            <person name="Horton D.L."/>
            <person name="Alikhan N.-F."/>
            <person name="Baker D."/>
            <person name="Gharbi K."/>
            <person name="Hall N."/>
            <person name="Watson M."/>
            <person name="Adriaenssens E.M."/>
            <person name="Foster-Nyarko E."/>
            <person name="Jarju S."/>
            <person name="Secka A."/>
            <person name="Antonio M."/>
            <person name="Oren A."/>
            <person name="Chaudhuri R."/>
            <person name="La Ragione R.M."/>
            <person name="Hildebrand F."/>
            <person name="Pallen M.J."/>
        </authorList>
    </citation>
    <scope>NUCLEOTIDE SEQUENCE [LARGE SCALE GENOMIC DNA]</scope>
    <source>
        <strain evidence="6 7">Sa3CUN1</strain>
    </source>
</reference>
<keyword evidence="6" id="KW-0808">Transferase</keyword>
<evidence type="ECO:0000313" key="6">
    <source>
        <dbReference type="EMBL" id="MBD7916335.1"/>
    </source>
</evidence>
<dbReference type="Pfam" id="PF01063">
    <property type="entry name" value="Aminotran_4"/>
    <property type="match status" value="1"/>
</dbReference>
<dbReference type="PANTHER" id="PTHR42743:SF11">
    <property type="entry name" value="AMINODEOXYCHORISMATE LYASE"/>
    <property type="match status" value="1"/>
</dbReference>
<protein>
    <submittedName>
        <fullName evidence="6">Aminotransferase class IV</fullName>
    </submittedName>
</protein>
<dbReference type="Gene3D" id="3.20.10.10">
    <property type="entry name" value="D-amino Acid Aminotransferase, subunit A, domain 2"/>
    <property type="match status" value="1"/>
</dbReference>
<dbReference type="PANTHER" id="PTHR42743">
    <property type="entry name" value="AMINO-ACID AMINOTRANSFERASE"/>
    <property type="match status" value="1"/>
</dbReference>
<dbReference type="RefSeq" id="WP_191751079.1">
    <property type="nucleotide sequence ID" value="NZ_JACSQZ010000074.1"/>
</dbReference>
<keyword evidence="6" id="KW-0032">Aminotransferase</keyword>
<comment type="cofactor">
    <cofactor evidence="1 5">
        <name>pyridoxal 5'-phosphate</name>
        <dbReference type="ChEBI" id="CHEBI:597326"/>
    </cofactor>
</comment>
<dbReference type="InterPro" id="IPR050571">
    <property type="entry name" value="Class-IV_PLP-Dep_Aminotrnsfr"/>
</dbReference>
<dbReference type="CDD" id="cd00449">
    <property type="entry name" value="PLPDE_IV"/>
    <property type="match status" value="1"/>
</dbReference>
<evidence type="ECO:0000256" key="2">
    <source>
        <dbReference type="ARBA" id="ARBA00009320"/>
    </source>
</evidence>
<dbReference type="EMBL" id="JACSQZ010000074">
    <property type="protein sequence ID" value="MBD7916335.1"/>
    <property type="molecule type" value="Genomic_DNA"/>
</dbReference>
<evidence type="ECO:0000256" key="5">
    <source>
        <dbReference type="RuleBase" id="RU004516"/>
    </source>
</evidence>
<accession>A0ABR8Q7H7</accession>
<evidence type="ECO:0000313" key="7">
    <source>
        <dbReference type="Proteomes" id="UP000640335"/>
    </source>
</evidence>
<dbReference type="GO" id="GO:0008483">
    <property type="term" value="F:transaminase activity"/>
    <property type="evidence" value="ECO:0007669"/>
    <property type="project" value="UniProtKB-KW"/>
</dbReference>
<dbReference type="InterPro" id="IPR043131">
    <property type="entry name" value="BCAT-like_N"/>
</dbReference>
<keyword evidence="7" id="KW-1185">Reference proteome</keyword>
<dbReference type="InterPro" id="IPR001544">
    <property type="entry name" value="Aminotrans_IV"/>
</dbReference>
<gene>
    <name evidence="6" type="ORF">H9660_14400</name>
</gene>
<keyword evidence="3 5" id="KW-0663">Pyridoxal phosphate</keyword>
<organism evidence="6 7">
    <name type="scientific">Clostridium gallinarum</name>
    <dbReference type="NCBI Taxonomy" id="2762246"/>
    <lineage>
        <taxon>Bacteria</taxon>
        <taxon>Bacillati</taxon>
        <taxon>Bacillota</taxon>
        <taxon>Clostridia</taxon>
        <taxon>Eubacteriales</taxon>
        <taxon>Clostridiaceae</taxon>
        <taxon>Clostridium</taxon>
    </lineage>
</organism>
<evidence type="ECO:0000256" key="3">
    <source>
        <dbReference type="ARBA" id="ARBA00022898"/>
    </source>
</evidence>